<protein>
    <recommendedName>
        <fullName evidence="2">CCHC-type domain-containing protein</fullName>
    </recommendedName>
</protein>
<evidence type="ECO:0000313" key="3">
    <source>
        <dbReference type="EMBL" id="GLI63650.1"/>
    </source>
</evidence>
<keyword evidence="1" id="KW-0863">Zinc-finger</keyword>
<dbReference type="InterPro" id="IPR036875">
    <property type="entry name" value="Znf_CCHC_sf"/>
</dbReference>
<keyword evidence="1" id="KW-0862">Zinc</keyword>
<sequence length="163" mass="17947">MRYNSSHNVGRGAGLYTSGYVLPDDYKRESLAFITHRSGGNTSSSGQGQRSKQKSMSNATCYYCGKPGHFVGVCKKHLADQQQGNTGNGGGNLQRKAPIKMGYAVGSESRSDTWHLDSASVWHITYDVSKLEDMRAVQPEKMCTVVGYDGSRHQPTDVDRYIM</sequence>
<dbReference type="PROSITE" id="PS50158">
    <property type="entry name" value="ZF_CCHC"/>
    <property type="match status" value="1"/>
</dbReference>
<organism evidence="3 4">
    <name type="scientific">Volvox africanus</name>
    <dbReference type="NCBI Taxonomy" id="51714"/>
    <lineage>
        <taxon>Eukaryota</taxon>
        <taxon>Viridiplantae</taxon>
        <taxon>Chlorophyta</taxon>
        <taxon>core chlorophytes</taxon>
        <taxon>Chlorophyceae</taxon>
        <taxon>CS clade</taxon>
        <taxon>Chlamydomonadales</taxon>
        <taxon>Volvocaceae</taxon>
        <taxon>Volvox</taxon>
    </lineage>
</organism>
<name>A0ABQ5S1M8_9CHLO</name>
<dbReference type="Proteomes" id="UP001165090">
    <property type="component" value="Unassembled WGS sequence"/>
</dbReference>
<reference evidence="3 4" key="1">
    <citation type="journal article" date="2023" name="IScience">
        <title>Expanded male sex-determining region conserved during the evolution of homothallism in the green alga Volvox.</title>
        <authorList>
            <person name="Yamamoto K."/>
            <person name="Matsuzaki R."/>
            <person name="Mahakham W."/>
            <person name="Heman W."/>
            <person name="Sekimoto H."/>
            <person name="Kawachi M."/>
            <person name="Minakuchi Y."/>
            <person name="Toyoda A."/>
            <person name="Nozaki H."/>
        </authorList>
    </citation>
    <scope>NUCLEOTIDE SEQUENCE [LARGE SCALE GENOMIC DNA]</scope>
    <source>
        <strain evidence="3 4">NIES-4468</strain>
    </source>
</reference>
<dbReference type="SUPFAM" id="SSF57756">
    <property type="entry name" value="Retrovirus zinc finger-like domains"/>
    <property type="match status" value="1"/>
</dbReference>
<feature type="domain" description="CCHC-type" evidence="2">
    <location>
        <begin position="61"/>
        <end position="76"/>
    </location>
</feature>
<dbReference type="EMBL" id="BSDZ01000016">
    <property type="protein sequence ID" value="GLI63650.1"/>
    <property type="molecule type" value="Genomic_DNA"/>
</dbReference>
<keyword evidence="4" id="KW-1185">Reference proteome</keyword>
<accession>A0ABQ5S1M8</accession>
<keyword evidence="1" id="KW-0479">Metal-binding</keyword>
<evidence type="ECO:0000313" key="4">
    <source>
        <dbReference type="Proteomes" id="UP001165090"/>
    </source>
</evidence>
<gene>
    <name evidence="3" type="ORF">VaNZ11_006649</name>
</gene>
<dbReference type="SMART" id="SM00343">
    <property type="entry name" value="ZnF_C2HC"/>
    <property type="match status" value="1"/>
</dbReference>
<dbReference type="InterPro" id="IPR001878">
    <property type="entry name" value="Znf_CCHC"/>
</dbReference>
<dbReference type="Gene3D" id="4.10.60.10">
    <property type="entry name" value="Zinc finger, CCHC-type"/>
    <property type="match status" value="1"/>
</dbReference>
<evidence type="ECO:0000259" key="2">
    <source>
        <dbReference type="PROSITE" id="PS50158"/>
    </source>
</evidence>
<comment type="caution">
    <text evidence="3">The sequence shown here is derived from an EMBL/GenBank/DDBJ whole genome shotgun (WGS) entry which is preliminary data.</text>
</comment>
<proteinExistence type="predicted"/>
<evidence type="ECO:0000256" key="1">
    <source>
        <dbReference type="PROSITE-ProRule" id="PRU00047"/>
    </source>
</evidence>